<feature type="transmembrane region" description="Helical" evidence="1">
    <location>
        <begin position="28"/>
        <end position="54"/>
    </location>
</feature>
<dbReference type="RefSeq" id="WP_153482580.1">
    <property type="nucleotide sequence ID" value="NZ_VWNA01000001.1"/>
</dbReference>
<feature type="transmembrane region" description="Helical" evidence="1">
    <location>
        <begin position="93"/>
        <end position="112"/>
    </location>
</feature>
<dbReference type="Proteomes" id="UP000332515">
    <property type="component" value="Unassembled WGS sequence"/>
</dbReference>
<name>A0A6A7Y4G9_9HYPH</name>
<dbReference type="EMBL" id="VWNA01000001">
    <property type="protein sequence ID" value="MQT13625.1"/>
    <property type="molecule type" value="Genomic_DNA"/>
</dbReference>
<evidence type="ECO:0000256" key="1">
    <source>
        <dbReference type="SAM" id="Phobius"/>
    </source>
</evidence>
<accession>A0A6A7Y4G9</accession>
<evidence type="ECO:0008006" key="4">
    <source>
        <dbReference type="Google" id="ProtNLM"/>
    </source>
</evidence>
<feature type="transmembrane region" description="Helical" evidence="1">
    <location>
        <begin position="132"/>
        <end position="150"/>
    </location>
</feature>
<comment type="caution">
    <text evidence="2">The sequence shown here is derived from an EMBL/GenBank/DDBJ whole genome shotgun (WGS) entry which is preliminary data.</text>
</comment>
<evidence type="ECO:0000313" key="2">
    <source>
        <dbReference type="EMBL" id="MQT13625.1"/>
    </source>
</evidence>
<keyword evidence="1" id="KW-1133">Transmembrane helix</keyword>
<feature type="transmembrane region" description="Helical" evidence="1">
    <location>
        <begin position="60"/>
        <end position="81"/>
    </location>
</feature>
<keyword evidence="3" id="KW-1185">Reference proteome</keyword>
<dbReference type="AlphaFoldDB" id="A0A6A7Y4G9"/>
<keyword evidence="1" id="KW-0812">Transmembrane</keyword>
<sequence>MMKLLMEIAGAQLIADAGRRAKRGLLQVAWMIAAGLLALIGLVFLLVAVAIWLMPVFGPAGAIALVGGATIIIGLLIVLIVSVAAQTPRRRPLPAAGASVGDAAAGLAAGFGLGRRTRPTTSDAPPSETGGVPPAVTAAVVALVAGLIVGRRI</sequence>
<reference evidence="2 3" key="1">
    <citation type="submission" date="2019-09" db="EMBL/GenBank/DDBJ databases">
        <title>Segnochrobactrum spirostomi gen. nov., sp. nov., isolated from the ciliate Spirostomum cf. yagiui and description of a novel family, Segnochrobactraceae fam. nov. within the order Rhizobiales of the class Alphaproteobacteria.</title>
        <authorList>
            <person name="Akter S."/>
            <person name="Shazib S.U.A."/>
            <person name="Shin M.K."/>
        </authorList>
    </citation>
    <scope>NUCLEOTIDE SEQUENCE [LARGE SCALE GENOMIC DNA]</scope>
    <source>
        <strain evidence="2 3">Sp-1</strain>
    </source>
</reference>
<proteinExistence type="predicted"/>
<evidence type="ECO:0000313" key="3">
    <source>
        <dbReference type="Proteomes" id="UP000332515"/>
    </source>
</evidence>
<keyword evidence="1" id="KW-0472">Membrane</keyword>
<gene>
    <name evidence="2" type="ORF">F0357_13445</name>
</gene>
<protein>
    <recommendedName>
        <fullName evidence="4">Phage holin family protein</fullName>
    </recommendedName>
</protein>
<organism evidence="2 3">
    <name type="scientific">Segnochrobactrum spirostomi</name>
    <dbReference type="NCBI Taxonomy" id="2608987"/>
    <lineage>
        <taxon>Bacteria</taxon>
        <taxon>Pseudomonadati</taxon>
        <taxon>Pseudomonadota</taxon>
        <taxon>Alphaproteobacteria</taxon>
        <taxon>Hyphomicrobiales</taxon>
        <taxon>Segnochrobactraceae</taxon>
        <taxon>Segnochrobactrum</taxon>
    </lineage>
</organism>